<feature type="region of interest" description="Disordered" evidence="1">
    <location>
        <begin position="32"/>
        <end position="60"/>
    </location>
</feature>
<protein>
    <submittedName>
        <fullName evidence="2">Uncharacterized protein</fullName>
    </submittedName>
</protein>
<evidence type="ECO:0000256" key="1">
    <source>
        <dbReference type="SAM" id="MobiDB-lite"/>
    </source>
</evidence>
<feature type="non-terminal residue" evidence="2">
    <location>
        <position position="1"/>
    </location>
</feature>
<name>A0A5E4QCB1_9NEOP</name>
<sequence length="796" mass="80040">LSHRSALRYSRNPTFVSGYLLRDGRGFASGQGFTNGGGTSSGSATISGGTMHAEGSASSDGSQFIRNIGFGEAMPGQVVANAQVSDSPQLSSYEMAKAIADAQNQQMYYPIPPPATIVSYEQNYAIPQQIRYEIPVGLTKAESSAVLNGAADGLTSSVASDASGSAESSAQTQGVGQYGLTSSNAKTFGGVGSASANANNAYGSTITSAKTQGIDYSGLRYQDGLRVSSANSQVNGGYGTASSSVNNAADSPVATANAQGYGAVSSNADINNSLAATKNYGHNAISWRFGTLYGTPSHLQQAVLPQAVATSQASGGTAKSTAQSNGLESSQSSADAQGQGFVNAIANLNDGSYTQYMANNYAFESGVAKTAANTNGYGTANSVANTGLGSVQSTANSNGGYGTANANSDINGLGGLRSTANTNGFGTASSSANGPAMSVFRNVYVPYTGSRSATNAQTSGNGSAASSVDGYRINSSANTAGYIVRDGRGFSIGQGYSDGGQASGSATINGGTLHAEGSATSDGIQFIRNVGTGELIPGQVVANAQVSDSPQVSSYELAKAIANAQNQQVYYHNYEIPQQIRYEVPKYTGRKGISWRFGTLYNTPSYLPGQALASSQASGGTAKSTAQSNGLGSSQSSADAQGQGIVNAVANLNDGSYTRYVANNYGFANGVAKTAANTNGYGTANSVANTGLGSVQSTANSNGGYGTANANSDINGLGGLRSTANTNGFGTASSSANGPAMGVWRNAYVPYTGSRSATNAQTSGNGSAASSVDGYRINSSANSSGYGTAKANAQAL</sequence>
<organism evidence="2 3">
    <name type="scientific">Leptidea sinapis</name>
    <dbReference type="NCBI Taxonomy" id="189913"/>
    <lineage>
        <taxon>Eukaryota</taxon>
        <taxon>Metazoa</taxon>
        <taxon>Ecdysozoa</taxon>
        <taxon>Arthropoda</taxon>
        <taxon>Hexapoda</taxon>
        <taxon>Insecta</taxon>
        <taxon>Pterygota</taxon>
        <taxon>Neoptera</taxon>
        <taxon>Endopterygota</taxon>
        <taxon>Lepidoptera</taxon>
        <taxon>Glossata</taxon>
        <taxon>Ditrysia</taxon>
        <taxon>Papilionoidea</taxon>
        <taxon>Pieridae</taxon>
        <taxon>Dismorphiinae</taxon>
        <taxon>Leptidea</taxon>
    </lineage>
</organism>
<feature type="compositionally biased region" description="Polar residues" evidence="1">
    <location>
        <begin position="315"/>
        <end position="328"/>
    </location>
</feature>
<evidence type="ECO:0000313" key="2">
    <source>
        <dbReference type="EMBL" id="VVC95922.1"/>
    </source>
</evidence>
<evidence type="ECO:0000313" key="3">
    <source>
        <dbReference type="Proteomes" id="UP000324832"/>
    </source>
</evidence>
<feature type="compositionally biased region" description="Low complexity" evidence="1">
    <location>
        <begin position="41"/>
        <end position="50"/>
    </location>
</feature>
<dbReference type="EMBL" id="FZQP02002482">
    <property type="protein sequence ID" value="VVC95922.1"/>
    <property type="molecule type" value="Genomic_DNA"/>
</dbReference>
<feature type="compositionally biased region" description="Polar residues" evidence="1">
    <location>
        <begin position="612"/>
        <end position="629"/>
    </location>
</feature>
<proteinExistence type="predicted"/>
<dbReference type="Proteomes" id="UP000324832">
    <property type="component" value="Unassembled WGS sequence"/>
</dbReference>
<feature type="region of interest" description="Disordered" evidence="1">
    <location>
        <begin position="612"/>
        <end position="638"/>
    </location>
</feature>
<accession>A0A5E4QCB1</accession>
<feature type="region of interest" description="Disordered" evidence="1">
    <location>
        <begin position="315"/>
        <end position="334"/>
    </location>
</feature>
<dbReference type="AlphaFoldDB" id="A0A5E4QCB1"/>
<reference evidence="2 3" key="1">
    <citation type="submission" date="2017-07" db="EMBL/GenBank/DDBJ databases">
        <authorList>
            <person name="Talla V."/>
            <person name="Backstrom N."/>
        </authorList>
    </citation>
    <scope>NUCLEOTIDE SEQUENCE [LARGE SCALE GENOMIC DNA]</scope>
</reference>
<gene>
    <name evidence="2" type="ORF">LSINAPIS_LOCUS7539</name>
</gene>
<keyword evidence="3" id="KW-1185">Reference proteome</keyword>